<dbReference type="SMART" id="SM00954">
    <property type="entry name" value="RelA_SpoT"/>
    <property type="match status" value="1"/>
</dbReference>
<comment type="pathway">
    <text evidence="1">Purine metabolism; ppGpp biosynthesis; ppGpp from GTP: step 1/2.</text>
</comment>
<dbReference type="InterPro" id="IPR007685">
    <property type="entry name" value="RelA_SpoT"/>
</dbReference>
<dbReference type="PANTHER" id="PTHR47837:SF2">
    <property type="entry name" value="GTP PYROPHOSPHOKINASE YWAC"/>
    <property type="match status" value="1"/>
</dbReference>
<dbReference type="EMBL" id="PDOE01000007">
    <property type="protein sequence ID" value="RKL66413.1"/>
    <property type="molecule type" value="Genomic_DNA"/>
</dbReference>
<dbReference type="InterPro" id="IPR043519">
    <property type="entry name" value="NT_sf"/>
</dbReference>
<name>A0A3A9K9U0_9BACI</name>
<keyword evidence="3" id="KW-0808">Transferase</keyword>
<comment type="caution">
    <text evidence="3">The sequence shown here is derived from an EMBL/GenBank/DDBJ whole genome shotgun (WGS) entry which is preliminary data.</text>
</comment>
<dbReference type="Gene3D" id="3.30.460.10">
    <property type="entry name" value="Beta Polymerase, domain 2"/>
    <property type="match status" value="1"/>
</dbReference>
<evidence type="ECO:0000313" key="4">
    <source>
        <dbReference type="Proteomes" id="UP000281498"/>
    </source>
</evidence>
<dbReference type="UniPathway" id="UPA00908">
    <property type="reaction ID" value="UER00884"/>
</dbReference>
<keyword evidence="4" id="KW-1185">Reference proteome</keyword>
<dbReference type="Proteomes" id="UP000281498">
    <property type="component" value="Unassembled WGS sequence"/>
</dbReference>
<dbReference type="SUPFAM" id="SSF81301">
    <property type="entry name" value="Nucleotidyltransferase"/>
    <property type="match status" value="1"/>
</dbReference>
<reference evidence="3 4" key="1">
    <citation type="submission" date="2017-10" db="EMBL/GenBank/DDBJ databases">
        <title>Bacillus sp. nov., a halophilic bacterium isolated from a Keqin Lake.</title>
        <authorList>
            <person name="Wang H."/>
        </authorList>
    </citation>
    <scope>NUCLEOTIDE SEQUENCE [LARGE SCALE GENOMIC DNA]</scope>
    <source>
        <strain evidence="3 4">KCTC 13187</strain>
    </source>
</reference>
<keyword evidence="3" id="KW-0418">Kinase</keyword>
<dbReference type="Gene3D" id="1.10.287.860">
    <property type="entry name" value="Nucleotidyltransferase"/>
    <property type="match status" value="1"/>
</dbReference>
<dbReference type="InterPro" id="IPR052366">
    <property type="entry name" value="GTP_Pyrophosphokinase"/>
</dbReference>
<accession>A0A3A9K9U0</accession>
<dbReference type="GO" id="GO:0015970">
    <property type="term" value="P:guanosine tetraphosphate biosynthetic process"/>
    <property type="evidence" value="ECO:0007669"/>
    <property type="project" value="UniProtKB-UniPathway"/>
</dbReference>
<dbReference type="OrthoDB" id="9789634at2"/>
<sequence length="228" mass="26499">MSEKSKIWKAFLLPYKFALDEMKTKINIMVEEAKYMRDENMIEHVKTRLKTPESIVSKLNRKKLKVSVSSARENLYDIAGVRVVCPFSSDVYDMYELLMKRKDLCVVDVKDYIRFPKPNGYQSLHMIIEVPITLSDRVEYVNVEVQLRTLAMDFWASLEHKIYYKYDKTIPKHLEKGLLEAAKTASAMDEKMKDIHDEVKRMDHTGGASSKIVSITGPHVKEEMNRDG</sequence>
<evidence type="ECO:0000259" key="2">
    <source>
        <dbReference type="SMART" id="SM00954"/>
    </source>
</evidence>
<evidence type="ECO:0000313" key="3">
    <source>
        <dbReference type="EMBL" id="RKL66413.1"/>
    </source>
</evidence>
<dbReference type="Pfam" id="PF04607">
    <property type="entry name" value="RelA_SpoT"/>
    <property type="match status" value="1"/>
</dbReference>
<dbReference type="CDD" id="cd05399">
    <property type="entry name" value="NT_Rel-Spo_like"/>
    <property type="match status" value="1"/>
</dbReference>
<dbReference type="RefSeq" id="WP_110939197.1">
    <property type="nucleotide sequence ID" value="NZ_KZ614148.1"/>
</dbReference>
<proteinExistence type="predicted"/>
<organism evidence="3 4">
    <name type="scientific">Salipaludibacillus neizhouensis</name>
    <dbReference type="NCBI Taxonomy" id="885475"/>
    <lineage>
        <taxon>Bacteria</taxon>
        <taxon>Bacillati</taxon>
        <taxon>Bacillota</taxon>
        <taxon>Bacilli</taxon>
        <taxon>Bacillales</taxon>
        <taxon>Bacillaceae</taxon>
    </lineage>
</organism>
<dbReference type="AlphaFoldDB" id="A0A3A9K9U0"/>
<protein>
    <submittedName>
        <fullName evidence="3">GTP pyrophosphokinase</fullName>
    </submittedName>
</protein>
<dbReference type="GO" id="GO:0016301">
    <property type="term" value="F:kinase activity"/>
    <property type="evidence" value="ECO:0007669"/>
    <property type="project" value="UniProtKB-KW"/>
</dbReference>
<dbReference type="PANTHER" id="PTHR47837">
    <property type="entry name" value="GTP PYROPHOSPHOKINASE YJBM"/>
    <property type="match status" value="1"/>
</dbReference>
<evidence type="ECO:0000256" key="1">
    <source>
        <dbReference type="ARBA" id="ARBA00004976"/>
    </source>
</evidence>
<gene>
    <name evidence="3" type="ORF">CR203_16105</name>
</gene>
<feature type="domain" description="RelA/SpoT" evidence="2">
    <location>
        <begin position="47"/>
        <end position="170"/>
    </location>
</feature>